<dbReference type="Pfam" id="PF02129">
    <property type="entry name" value="Peptidase_S15"/>
    <property type="match status" value="1"/>
</dbReference>
<organism evidence="3">
    <name type="scientific">freshwater metagenome</name>
    <dbReference type="NCBI Taxonomy" id="449393"/>
    <lineage>
        <taxon>unclassified sequences</taxon>
        <taxon>metagenomes</taxon>
        <taxon>ecological metagenomes</taxon>
    </lineage>
</organism>
<keyword evidence="1" id="KW-0378">Hydrolase</keyword>
<dbReference type="InterPro" id="IPR000383">
    <property type="entry name" value="Xaa-Pro-like_dom"/>
</dbReference>
<evidence type="ECO:0000313" key="3">
    <source>
        <dbReference type="EMBL" id="CAB4705678.1"/>
    </source>
</evidence>
<name>A0A6J6QA71_9ZZZZ</name>
<dbReference type="EMBL" id="CAEZXP010000006">
    <property type="protein sequence ID" value="CAB4705678.1"/>
    <property type="molecule type" value="Genomic_DNA"/>
</dbReference>
<dbReference type="Gene3D" id="3.40.50.1820">
    <property type="entry name" value="alpha/beta hydrolase"/>
    <property type="match status" value="1"/>
</dbReference>
<proteinExistence type="predicted"/>
<dbReference type="PANTHER" id="PTHR43056:SF10">
    <property type="entry name" value="COCE_NOND FAMILY, PUTATIVE (AFU_ORTHOLOGUE AFUA_7G00600)-RELATED"/>
    <property type="match status" value="1"/>
</dbReference>
<dbReference type="Gene3D" id="2.60.120.260">
    <property type="entry name" value="Galactose-binding domain-like"/>
    <property type="match status" value="1"/>
</dbReference>
<reference evidence="3" key="1">
    <citation type="submission" date="2020-05" db="EMBL/GenBank/DDBJ databases">
        <authorList>
            <person name="Chiriac C."/>
            <person name="Salcher M."/>
            <person name="Ghai R."/>
            <person name="Kavagutti S V."/>
        </authorList>
    </citation>
    <scope>NUCLEOTIDE SEQUENCE</scope>
</reference>
<dbReference type="SUPFAM" id="SSF53474">
    <property type="entry name" value="alpha/beta-Hydrolases"/>
    <property type="match status" value="1"/>
</dbReference>
<evidence type="ECO:0000259" key="2">
    <source>
        <dbReference type="SMART" id="SM00939"/>
    </source>
</evidence>
<dbReference type="Gene3D" id="1.10.3020.10">
    <property type="entry name" value="alpha-amino acid ester hydrolase ( Helical cap domain)"/>
    <property type="match status" value="1"/>
</dbReference>
<dbReference type="InterPro" id="IPR013736">
    <property type="entry name" value="Xaa-Pro_dipept_C"/>
</dbReference>
<dbReference type="AlphaFoldDB" id="A0A6J6QA71"/>
<dbReference type="Pfam" id="PF08530">
    <property type="entry name" value="PepX_C"/>
    <property type="match status" value="1"/>
</dbReference>
<feature type="domain" description="Xaa-Pro dipeptidyl-peptidase C-terminal" evidence="2">
    <location>
        <begin position="324"/>
        <end position="627"/>
    </location>
</feature>
<dbReference type="PANTHER" id="PTHR43056">
    <property type="entry name" value="PEPTIDASE S9 PROLYL OLIGOPEPTIDASE"/>
    <property type="match status" value="1"/>
</dbReference>
<gene>
    <name evidence="3" type="ORF">UFOPK2399_01647</name>
</gene>
<dbReference type="InterPro" id="IPR029058">
    <property type="entry name" value="AB_hydrolase_fold"/>
</dbReference>
<dbReference type="SUPFAM" id="SSF49785">
    <property type="entry name" value="Galactose-binding domain-like"/>
    <property type="match status" value="1"/>
</dbReference>
<dbReference type="SMART" id="SM00939">
    <property type="entry name" value="PepX_C"/>
    <property type="match status" value="1"/>
</dbReference>
<dbReference type="NCBIfam" id="TIGR00976">
    <property type="entry name" value="CocE_NonD"/>
    <property type="match status" value="2"/>
</dbReference>
<sequence>MSEYGIVLSKDVMVPMRDGTRLAFDIYRPAVDGVWIEGRFPTIMLHTPYDKTDKRYSEIADYFVPKGYNVVLIDLRDRYKSEYSGVYYHAATPHTGRDGADICDWIGSQPWSNGKIGTVGSSYAAITQVRTAIEAPKNLTAIWPDVVPTNSFQNQCREGGAMQQHMFWALFIHAQDAQEVRDDWSKASQIWDDLKNLRQMYKAYPWKAGDTSLRLVPTLEESMIAYHTRGMYDEYWDRVEHNYTKFWNEHKDIPVTMSTGWYDPFPTADTEYFTSMTQLKKSPMRLVVGPWSHVGMRGDATYCHQVDFGPQSVWGVQRYFEEQLEFFNRWLPDNATGQPAEEAPVRIFVMGGGSGRKTEQGKLDHGGKWRNEQEWPLARRVETPYYFHTDGGLSTSTPVAGAEPLHYTFDPAHPVPTLGGLYCSQGELPADGPGMEPAWARLLNPVLRLRDLLTPGPVDQKEDPSFLGAEAPYPRLSERPDVLVFQTEPLTTATEVTGRTKVHLWISSSAIDTDFTAKLIDVHPANEDYPEGFDMILNDSIIRCRYREGYDKEVMMTPGEVYPVTIELPPTSNLFDVGHRIRVDISSSNWPRLDVNPNTGEAMGRHTHQVVAEQTVFADADHPSHIILPIIPA</sequence>
<protein>
    <submittedName>
        <fullName evidence="3">Unannotated protein</fullName>
    </submittedName>
</protein>
<dbReference type="InterPro" id="IPR005674">
    <property type="entry name" value="CocE/Ser_esterase"/>
</dbReference>
<dbReference type="GO" id="GO:0008239">
    <property type="term" value="F:dipeptidyl-peptidase activity"/>
    <property type="evidence" value="ECO:0007669"/>
    <property type="project" value="InterPro"/>
</dbReference>
<evidence type="ECO:0000256" key="1">
    <source>
        <dbReference type="ARBA" id="ARBA00022801"/>
    </source>
</evidence>
<dbReference type="InterPro" id="IPR050585">
    <property type="entry name" value="Xaa-Pro_dipeptidyl-ppase/CocE"/>
</dbReference>
<accession>A0A6J6QA71</accession>
<dbReference type="InterPro" id="IPR008979">
    <property type="entry name" value="Galactose-bd-like_sf"/>
</dbReference>